<proteinExistence type="predicted"/>
<keyword evidence="2" id="KW-1185">Reference proteome</keyword>
<sequence length="89" mass="9874">MARGLEFNWAEADLVVHPVQAIAAYPTQQGVAIRQQKGSSERGDRDDVITIPHHAINLLIRRLQQLQNTSVISLEEVGNSELVEIFAAE</sequence>
<reference evidence="1 2" key="1">
    <citation type="journal article" date="2019" name="Int. J. Syst. Evol. Microbiol.">
        <title>The Global Catalogue of Microorganisms (GCM) 10K type strain sequencing project: providing services to taxonomists for standard genome sequencing and annotation.</title>
        <authorList>
            <consortium name="The Broad Institute Genomics Platform"/>
            <consortium name="The Broad Institute Genome Sequencing Center for Infectious Disease"/>
            <person name="Wu L."/>
            <person name="Ma J."/>
        </authorList>
    </citation>
    <scope>NUCLEOTIDE SEQUENCE [LARGE SCALE GENOMIC DNA]</scope>
    <source>
        <strain evidence="1 2">JCM 15910</strain>
    </source>
</reference>
<comment type="caution">
    <text evidence="1">The sequence shown here is derived from an EMBL/GenBank/DDBJ whole genome shotgun (WGS) entry which is preliminary data.</text>
</comment>
<accession>A0ABN1M6Q9</accession>
<dbReference type="Proteomes" id="UP001500738">
    <property type="component" value="Unassembled WGS sequence"/>
</dbReference>
<dbReference type="RefSeq" id="WP_058455376.1">
    <property type="nucleotide sequence ID" value="NZ_BAAAFE010000007.1"/>
</dbReference>
<evidence type="ECO:0000313" key="2">
    <source>
        <dbReference type="Proteomes" id="UP001500738"/>
    </source>
</evidence>
<evidence type="ECO:0000313" key="1">
    <source>
        <dbReference type="EMBL" id="GAA0864692.1"/>
    </source>
</evidence>
<protein>
    <submittedName>
        <fullName evidence="1">Uncharacterized protein</fullName>
    </submittedName>
</protein>
<name>A0ABN1M6Q9_9SPHN</name>
<organism evidence="1 2">
    <name type="scientific">Sphingopyxis soli</name>
    <dbReference type="NCBI Taxonomy" id="592051"/>
    <lineage>
        <taxon>Bacteria</taxon>
        <taxon>Pseudomonadati</taxon>
        <taxon>Pseudomonadota</taxon>
        <taxon>Alphaproteobacteria</taxon>
        <taxon>Sphingomonadales</taxon>
        <taxon>Sphingomonadaceae</taxon>
        <taxon>Sphingopyxis</taxon>
    </lineage>
</organism>
<dbReference type="EMBL" id="BAAAFE010000007">
    <property type="protein sequence ID" value="GAA0864692.1"/>
    <property type="molecule type" value="Genomic_DNA"/>
</dbReference>
<gene>
    <name evidence="1" type="ORF">GCM10009115_20240</name>
</gene>